<sequence length="367" mass="40672">MKKNLIKKIFILFSASLFLLTIFLNLRTYAATSVGQALPTPESGWQRYEELAPGFTFEGNGWQIPTAGSYSGGSEKFTLNPTLHSVKFQFWGTDLRLISYRGGDRQTSIQVNIDGVDYNYSANGQAQVTTLLFEKRNLENKLHSVVVSASNSSVYNLFEFDALDINDTGYLVNPKISVPSNLFAKAGDAKIDLSWTASSDKIEYTIKRSTTSAGPYDTIASNVKTPSYSDTSVVNGTTYYYVVTAVSNNGESELSKEASATPQGEKQTDPDTDNPSQPNPEPSEPAQPTGDRAILVVTMTNGFEKEFDLSMKEINNFIAWYDAKDAGRGQSFYKIDKHDNNKGPFSSRKDYVIFDKILTFEVSEFSK</sequence>
<dbReference type="SUPFAM" id="SSF49265">
    <property type="entry name" value="Fibronectin type III"/>
    <property type="match status" value="1"/>
</dbReference>
<evidence type="ECO:0000313" key="3">
    <source>
        <dbReference type="EMBL" id="MBM0635043.1"/>
    </source>
</evidence>
<dbReference type="AlphaFoldDB" id="A0A8I1IXR2"/>
<dbReference type="Gene3D" id="2.60.40.10">
    <property type="entry name" value="Immunoglobulins"/>
    <property type="match status" value="1"/>
</dbReference>
<dbReference type="Proteomes" id="UP000650605">
    <property type="component" value="Unassembled WGS sequence"/>
</dbReference>
<organism evidence="3 4">
    <name type="scientific">Paenibacillus polymyxa</name>
    <name type="common">Bacillus polymyxa</name>
    <dbReference type="NCBI Taxonomy" id="1406"/>
    <lineage>
        <taxon>Bacteria</taxon>
        <taxon>Bacillati</taxon>
        <taxon>Bacillota</taxon>
        <taxon>Bacilli</taxon>
        <taxon>Bacillales</taxon>
        <taxon>Paenibacillaceae</taxon>
        <taxon>Paenibacillus</taxon>
    </lineage>
</organism>
<dbReference type="RefSeq" id="WP_165149119.1">
    <property type="nucleotide sequence ID" value="NZ_JAEHFQ010000010.1"/>
</dbReference>
<protein>
    <submittedName>
        <fullName evidence="3">Fibronectin type III domain-containing protein</fullName>
    </submittedName>
</protein>
<dbReference type="EMBL" id="JAEHFQ010000010">
    <property type="protein sequence ID" value="MBM0635043.1"/>
    <property type="molecule type" value="Genomic_DNA"/>
</dbReference>
<evidence type="ECO:0000256" key="1">
    <source>
        <dbReference type="SAM" id="MobiDB-lite"/>
    </source>
</evidence>
<feature type="region of interest" description="Disordered" evidence="1">
    <location>
        <begin position="251"/>
        <end position="291"/>
    </location>
</feature>
<dbReference type="Gene3D" id="2.60.120.260">
    <property type="entry name" value="Galactose-binding domain-like"/>
    <property type="match status" value="1"/>
</dbReference>
<dbReference type="CDD" id="cd00063">
    <property type="entry name" value="FN3"/>
    <property type="match status" value="1"/>
</dbReference>
<dbReference type="SMART" id="SM00060">
    <property type="entry name" value="FN3"/>
    <property type="match status" value="1"/>
</dbReference>
<proteinExistence type="predicted"/>
<dbReference type="InterPro" id="IPR036116">
    <property type="entry name" value="FN3_sf"/>
</dbReference>
<name>A0A8I1IXR2_PAEPO</name>
<gene>
    <name evidence="3" type="ORF">JDW19_18195</name>
</gene>
<evidence type="ECO:0000259" key="2">
    <source>
        <dbReference type="PROSITE" id="PS50853"/>
    </source>
</evidence>
<dbReference type="InterPro" id="IPR013783">
    <property type="entry name" value="Ig-like_fold"/>
</dbReference>
<reference evidence="3" key="1">
    <citation type="submission" date="2020-12" db="EMBL/GenBank/DDBJ databases">
        <title>Paenibacillus polymyxa LMG 27872: a double-edged sword.</title>
        <authorList>
            <person name="Langendries S."/>
            <person name="Garcia Mendez S."/>
            <person name="Beirinckx S."/>
            <person name="Viaene T."/>
            <person name="Baeyen S."/>
            <person name="Goeminne G."/>
            <person name="Willems A."/>
            <person name="Debode J."/>
            <person name="Goormachtig S."/>
        </authorList>
    </citation>
    <scope>NUCLEOTIDE SEQUENCE</scope>
    <source>
        <strain evidence="3">LMG 27872</strain>
    </source>
</reference>
<accession>A0A8I1IXR2</accession>
<evidence type="ECO:0000313" key="4">
    <source>
        <dbReference type="Proteomes" id="UP000650605"/>
    </source>
</evidence>
<dbReference type="InterPro" id="IPR003961">
    <property type="entry name" value="FN3_dom"/>
</dbReference>
<dbReference type="PROSITE" id="PS50853">
    <property type="entry name" value="FN3"/>
    <property type="match status" value="1"/>
</dbReference>
<feature type="domain" description="Fibronectin type-III" evidence="2">
    <location>
        <begin position="178"/>
        <end position="265"/>
    </location>
</feature>
<comment type="caution">
    <text evidence="3">The sequence shown here is derived from an EMBL/GenBank/DDBJ whole genome shotgun (WGS) entry which is preliminary data.</text>
</comment>